<gene>
    <name evidence="1" type="ORF">PG999_006097</name>
</gene>
<dbReference type="Proteomes" id="UP001392437">
    <property type="component" value="Unassembled WGS sequence"/>
</dbReference>
<evidence type="ECO:0000313" key="1">
    <source>
        <dbReference type="EMBL" id="KAK8114028.1"/>
    </source>
</evidence>
<protein>
    <submittedName>
        <fullName evidence="1">Uncharacterized protein</fullName>
    </submittedName>
</protein>
<organism evidence="1 2">
    <name type="scientific">Apiospora kogelbergensis</name>
    <dbReference type="NCBI Taxonomy" id="1337665"/>
    <lineage>
        <taxon>Eukaryota</taxon>
        <taxon>Fungi</taxon>
        <taxon>Dikarya</taxon>
        <taxon>Ascomycota</taxon>
        <taxon>Pezizomycotina</taxon>
        <taxon>Sordariomycetes</taxon>
        <taxon>Xylariomycetidae</taxon>
        <taxon>Amphisphaeriales</taxon>
        <taxon>Apiosporaceae</taxon>
        <taxon>Apiospora</taxon>
    </lineage>
</organism>
<dbReference type="EMBL" id="JAQQWP010000006">
    <property type="protein sequence ID" value="KAK8114028.1"/>
    <property type="molecule type" value="Genomic_DNA"/>
</dbReference>
<comment type="caution">
    <text evidence="1">The sequence shown here is derived from an EMBL/GenBank/DDBJ whole genome shotgun (WGS) entry which is preliminary data.</text>
</comment>
<accession>A0AAW0QQC1</accession>
<dbReference type="AlphaFoldDB" id="A0AAW0QQC1"/>
<evidence type="ECO:0000313" key="2">
    <source>
        <dbReference type="Proteomes" id="UP001392437"/>
    </source>
</evidence>
<reference evidence="1 2" key="1">
    <citation type="submission" date="2023-01" db="EMBL/GenBank/DDBJ databases">
        <title>Analysis of 21 Apiospora genomes using comparative genomics revels a genus with tremendous synthesis potential of carbohydrate active enzymes and secondary metabolites.</title>
        <authorList>
            <person name="Sorensen T."/>
        </authorList>
    </citation>
    <scope>NUCLEOTIDE SEQUENCE [LARGE SCALE GENOMIC DNA]</scope>
    <source>
        <strain evidence="1 2">CBS 117206</strain>
    </source>
</reference>
<proteinExistence type="predicted"/>
<name>A0AAW0QQC1_9PEZI</name>
<keyword evidence="2" id="KW-1185">Reference proteome</keyword>
<sequence length="105" mass="11343">MEKAESGLGSNRLVVLQQCLVYVYEAAYRACPGGVRLVSVGASQLKSGEAVGLKSWGVLLVCQHRTLLVLVGSTECIDIKSCFLTMHHPAFSEPRVPANPNYLIP</sequence>